<comment type="caution">
    <text evidence="6">The sequence shown here is derived from an EMBL/GenBank/DDBJ whole genome shotgun (WGS) entry which is preliminary data.</text>
</comment>
<dbReference type="InterPro" id="IPR036513">
    <property type="entry name" value="STAS_dom_sf"/>
</dbReference>
<dbReference type="SMART" id="SM00091">
    <property type="entry name" value="PAS"/>
    <property type="match status" value="2"/>
</dbReference>
<dbReference type="InterPro" id="IPR035965">
    <property type="entry name" value="PAS-like_dom_sf"/>
</dbReference>
<feature type="compositionally biased region" description="Basic and acidic residues" evidence="2">
    <location>
        <begin position="1"/>
        <end position="10"/>
    </location>
</feature>
<accession>A0A017T1P5</accession>
<name>A0A017T1P5_9BACT</name>
<protein>
    <submittedName>
        <fullName evidence="6">Anti-sigma-factor antagonist</fullName>
    </submittedName>
</protein>
<dbReference type="InterPro" id="IPR001610">
    <property type="entry name" value="PAC"/>
</dbReference>
<dbReference type="PROSITE" id="PS50801">
    <property type="entry name" value="STAS"/>
    <property type="match status" value="1"/>
</dbReference>
<dbReference type="Pfam" id="PF01740">
    <property type="entry name" value="STAS"/>
    <property type="match status" value="1"/>
</dbReference>
<gene>
    <name evidence="6" type="ORF">CAP_6109</name>
</gene>
<dbReference type="CDD" id="cd07041">
    <property type="entry name" value="STAS_RsbR_RsbS_like"/>
    <property type="match status" value="1"/>
</dbReference>
<dbReference type="InterPro" id="IPR000014">
    <property type="entry name" value="PAS"/>
</dbReference>
<evidence type="ECO:0000256" key="1">
    <source>
        <dbReference type="ARBA" id="ARBA00022553"/>
    </source>
</evidence>
<dbReference type="SUPFAM" id="SSF52091">
    <property type="entry name" value="SpoIIaa-like"/>
    <property type="match status" value="1"/>
</dbReference>
<dbReference type="AlphaFoldDB" id="A0A017T1P5"/>
<feature type="domain" description="PAC" evidence="4">
    <location>
        <begin position="231"/>
        <end position="283"/>
    </location>
</feature>
<dbReference type="RefSeq" id="WP_052376112.1">
    <property type="nucleotide sequence ID" value="NZ_ASRX01000050.1"/>
</dbReference>
<keyword evidence="7" id="KW-1185">Reference proteome</keyword>
<dbReference type="InterPro" id="IPR000700">
    <property type="entry name" value="PAS-assoc_C"/>
</dbReference>
<evidence type="ECO:0000259" key="3">
    <source>
        <dbReference type="PROSITE" id="PS50112"/>
    </source>
</evidence>
<dbReference type="Gene3D" id="3.30.750.24">
    <property type="entry name" value="STAS domain"/>
    <property type="match status" value="1"/>
</dbReference>
<dbReference type="PROSITE" id="PS50112">
    <property type="entry name" value="PAS"/>
    <property type="match status" value="2"/>
</dbReference>
<dbReference type="eggNOG" id="COG1366">
    <property type="taxonomic scope" value="Bacteria"/>
</dbReference>
<dbReference type="PANTHER" id="PTHR33745">
    <property type="entry name" value="RSBT ANTAGONIST PROTEIN RSBS-RELATED"/>
    <property type="match status" value="1"/>
</dbReference>
<evidence type="ECO:0000313" key="6">
    <source>
        <dbReference type="EMBL" id="EYF03133.1"/>
    </source>
</evidence>
<evidence type="ECO:0000256" key="2">
    <source>
        <dbReference type="SAM" id="MobiDB-lite"/>
    </source>
</evidence>
<proteinExistence type="predicted"/>
<evidence type="ECO:0000259" key="4">
    <source>
        <dbReference type="PROSITE" id="PS50113"/>
    </source>
</evidence>
<dbReference type="CDD" id="cd00130">
    <property type="entry name" value="PAS"/>
    <property type="match status" value="2"/>
</dbReference>
<dbReference type="InterPro" id="IPR002645">
    <property type="entry name" value="STAS_dom"/>
</dbReference>
<dbReference type="STRING" id="1192034.CAP_6109"/>
<dbReference type="OrthoDB" id="5504858at2"/>
<dbReference type="SUPFAM" id="SSF55785">
    <property type="entry name" value="PYP-like sensor domain (PAS domain)"/>
    <property type="match status" value="2"/>
</dbReference>
<keyword evidence="1" id="KW-0597">Phosphoprotein</keyword>
<dbReference type="Gene3D" id="3.30.450.20">
    <property type="entry name" value="PAS domain"/>
    <property type="match status" value="2"/>
</dbReference>
<dbReference type="EMBL" id="ASRX01000050">
    <property type="protein sequence ID" value="EYF03133.1"/>
    <property type="molecule type" value="Genomic_DNA"/>
</dbReference>
<dbReference type="SMART" id="SM00086">
    <property type="entry name" value="PAC"/>
    <property type="match status" value="2"/>
</dbReference>
<dbReference type="InterPro" id="IPR051932">
    <property type="entry name" value="Bact_StressResp_Reg"/>
</dbReference>
<organism evidence="6 7">
    <name type="scientific">Chondromyces apiculatus DSM 436</name>
    <dbReference type="NCBI Taxonomy" id="1192034"/>
    <lineage>
        <taxon>Bacteria</taxon>
        <taxon>Pseudomonadati</taxon>
        <taxon>Myxococcota</taxon>
        <taxon>Polyangia</taxon>
        <taxon>Polyangiales</taxon>
        <taxon>Polyangiaceae</taxon>
        <taxon>Chondromyces</taxon>
    </lineage>
</organism>
<dbReference type="eggNOG" id="COG2202">
    <property type="taxonomic scope" value="Bacteria"/>
</dbReference>
<dbReference type="Pfam" id="PF08447">
    <property type="entry name" value="PAS_3"/>
    <property type="match status" value="2"/>
</dbReference>
<dbReference type="NCBIfam" id="TIGR00229">
    <property type="entry name" value="sensory_box"/>
    <property type="match status" value="2"/>
</dbReference>
<feature type="region of interest" description="Disordered" evidence="2">
    <location>
        <begin position="1"/>
        <end position="22"/>
    </location>
</feature>
<feature type="domain" description="STAS" evidence="5">
    <location>
        <begin position="292"/>
        <end position="403"/>
    </location>
</feature>
<feature type="domain" description="PAS" evidence="3">
    <location>
        <begin position="154"/>
        <end position="229"/>
    </location>
</feature>
<evidence type="ECO:0000259" key="5">
    <source>
        <dbReference type="PROSITE" id="PS50801"/>
    </source>
</evidence>
<dbReference type="PROSITE" id="PS50113">
    <property type="entry name" value="PAC"/>
    <property type="match status" value="1"/>
</dbReference>
<dbReference type="InterPro" id="IPR013655">
    <property type="entry name" value="PAS_fold_3"/>
</dbReference>
<sequence length="413" mass="45974">MLKQDHREVAEGSISSDGGDGAVSVARPRGAWKQGWEHYFDTASDLLCVASPDGYFRDLNPRWERLLGYTVAELCAMRFFDLLHPDDIESTGAAMAQAVSGEVTLDGLINRYRRKDGSYAQLEWKSAVVVRGLCYCVAHDVSAREESRQALSTALERLQYLQHASGVCLFAIDMRGGTHRVTFLSENVSDLFGYTEEEFRQEPQLWECRLHPEDRARAVAETAALMNHGTCLREYRWQRKDGTYCWVRDETKLVRDKGGQPIEVVGTWQDITGRKEVEVTLERQACALVELSTPLIPISEDILVMPLIGMVDSRRADQIMATLLHGISSRHARFTILDITGVGVVDTNVAAMLMRTARAARLLGVEVLLTGIRGDVARTLVALDVDLGTVVTFGTLQAGIQHALRRVTPSGRR</sequence>
<dbReference type="PANTHER" id="PTHR33745:SF3">
    <property type="entry name" value="RSBT CO-ANTAGONIST PROTEIN RSBRC"/>
    <property type="match status" value="1"/>
</dbReference>
<feature type="domain" description="PAS" evidence="3">
    <location>
        <begin position="40"/>
        <end position="102"/>
    </location>
</feature>
<evidence type="ECO:0000313" key="7">
    <source>
        <dbReference type="Proteomes" id="UP000019678"/>
    </source>
</evidence>
<dbReference type="Proteomes" id="UP000019678">
    <property type="component" value="Unassembled WGS sequence"/>
</dbReference>
<reference evidence="6 7" key="1">
    <citation type="submission" date="2013-05" db="EMBL/GenBank/DDBJ databases">
        <title>Genome assembly of Chondromyces apiculatus DSM 436.</title>
        <authorList>
            <person name="Sharma G."/>
            <person name="Khatri I."/>
            <person name="Kaur C."/>
            <person name="Mayilraj S."/>
            <person name="Subramanian S."/>
        </authorList>
    </citation>
    <scope>NUCLEOTIDE SEQUENCE [LARGE SCALE GENOMIC DNA]</scope>
    <source>
        <strain evidence="6 7">DSM 436</strain>
    </source>
</reference>